<comment type="caution">
    <text evidence="1">The sequence shown here is derived from an EMBL/GenBank/DDBJ whole genome shotgun (WGS) entry which is preliminary data.</text>
</comment>
<evidence type="ECO:0000313" key="2">
    <source>
        <dbReference type="Proteomes" id="UP000250790"/>
    </source>
</evidence>
<name>A0A315EFA4_9BURK</name>
<accession>A0A315EFA4</accession>
<proteinExistence type="predicted"/>
<organism evidence="1 2">
    <name type="scientific">Limnohabitans parvus II-B4</name>
    <dbReference type="NCBI Taxonomy" id="1293052"/>
    <lineage>
        <taxon>Bacteria</taxon>
        <taxon>Pseudomonadati</taxon>
        <taxon>Pseudomonadota</taxon>
        <taxon>Betaproteobacteria</taxon>
        <taxon>Burkholderiales</taxon>
        <taxon>Comamonadaceae</taxon>
        <taxon>Limnohabitans</taxon>
    </lineage>
</organism>
<gene>
    <name evidence="1" type="ORF">B9Z37_00130</name>
</gene>
<dbReference type="Proteomes" id="UP000250790">
    <property type="component" value="Unassembled WGS sequence"/>
</dbReference>
<keyword evidence="2" id="KW-1185">Reference proteome</keyword>
<dbReference type="AlphaFoldDB" id="A0A315EFA4"/>
<sequence>MGLLCLFTVFLTGCQTMGGGVIPSAEYEKFTPKPTDKRIMKEVNLRWEVRDDVAQYCAKSIGMGREQAYITPPVACAVWHVQRQECVIVTGKETSHVALGHEVRHCFEGHFHK</sequence>
<dbReference type="EMBL" id="NESN01000001">
    <property type="protein sequence ID" value="PUE55829.1"/>
    <property type="molecule type" value="Genomic_DNA"/>
</dbReference>
<reference evidence="1 2" key="1">
    <citation type="submission" date="2017-04" db="EMBL/GenBank/DDBJ databases">
        <title>Unexpected and diverse lifestyles within the genus Limnohabitans.</title>
        <authorList>
            <person name="Kasalicky V."/>
            <person name="Mehrshad M."/>
            <person name="Andrei S.-A."/>
            <person name="Salcher M."/>
            <person name="Kratochvilova H."/>
            <person name="Simek K."/>
            <person name="Ghai R."/>
        </authorList>
    </citation>
    <scope>NUCLEOTIDE SEQUENCE [LARGE SCALE GENOMIC DNA]</scope>
    <source>
        <strain evidence="1 2">II-B4</strain>
    </source>
</reference>
<evidence type="ECO:0000313" key="1">
    <source>
        <dbReference type="EMBL" id="PUE55829.1"/>
    </source>
</evidence>
<protein>
    <submittedName>
        <fullName evidence="1">Uncharacterized protein</fullName>
    </submittedName>
</protein>